<dbReference type="PATRIC" id="fig|1348774.3.peg.700"/>
<dbReference type="AlphaFoldDB" id="A0A0G3XDF8"/>
<sequence>MKSKIANPLAVTGALALAVSPMLTSISVAAPVRAPAGQELPKRASAKPEDESQIVGLGTVLAVIAVGGAVVAATVVASGSSDSNG</sequence>
<gene>
    <name evidence="1" type="ORF">AB433_03350</name>
</gene>
<evidence type="ECO:0000313" key="2">
    <source>
        <dbReference type="Proteomes" id="UP000035287"/>
    </source>
</evidence>
<protein>
    <submittedName>
        <fullName evidence="1">Uncharacterized protein</fullName>
    </submittedName>
</protein>
<proteinExistence type="predicted"/>
<dbReference type="EMBL" id="CP011770">
    <property type="protein sequence ID" value="AKM09222.1"/>
    <property type="molecule type" value="Genomic_DNA"/>
</dbReference>
<dbReference type="RefSeq" id="WP_047819913.1">
    <property type="nucleotide sequence ID" value="NZ_CP011770.1"/>
</dbReference>
<reference evidence="1 2" key="1">
    <citation type="submission" date="2015-06" db="EMBL/GenBank/DDBJ databases">
        <authorList>
            <person name="Zeng Y."/>
            <person name="Huang Y."/>
        </authorList>
    </citation>
    <scope>NUCLEOTIDE SEQUENCE [LARGE SCALE GENOMIC DNA]</scope>
    <source>
        <strain evidence="1 2">PQ-2</strain>
    </source>
</reference>
<keyword evidence="2" id="KW-1185">Reference proteome</keyword>
<dbReference type="STRING" id="1348774.AB433_03350"/>
<accession>A0A0G3XDF8</accession>
<dbReference type="KEGG" id="cna:AB433_03350"/>
<dbReference type="Proteomes" id="UP000035287">
    <property type="component" value="Chromosome"/>
</dbReference>
<name>A0A0G3XDF8_9SPHN</name>
<organism evidence="1 2">
    <name type="scientific">Croceicoccus naphthovorans</name>
    <dbReference type="NCBI Taxonomy" id="1348774"/>
    <lineage>
        <taxon>Bacteria</taxon>
        <taxon>Pseudomonadati</taxon>
        <taxon>Pseudomonadota</taxon>
        <taxon>Alphaproteobacteria</taxon>
        <taxon>Sphingomonadales</taxon>
        <taxon>Erythrobacteraceae</taxon>
        <taxon>Croceicoccus</taxon>
    </lineage>
</organism>
<evidence type="ECO:0000313" key="1">
    <source>
        <dbReference type="EMBL" id="AKM09222.1"/>
    </source>
</evidence>